<dbReference type="EMBL" id="BORQ01000005">
    <property type="protein sequence ID" value="GIO33322.1"/>
    <property type="molecule type" value="Genomic_DNA"/>
</dbReference>
<protein>
    <submittedName>
        <fullName evidence="1">Uncharacterized protein</fullName>
    </submittedName>
</protein>
<dbReference type="Proteomes" id="UP000679779">
    <property type="component" value="Unassembled WGS sequence"/>
</dbReference>
<comment type="caution">
    <text evidence="1">The sequence shown here is derived from an EMBL/GenBank/DDBJ whole genome shotgun (WGS) entry which is preliminary data.</text>
</comment>
<accession>A0A919XMC8</accession>
<gene>
    <name evidence="1" type="ORF">J2TS6_44630</name>
</gene>
<keyword evidence="2" id="KW-1185">Reference proteome</keyword>
<organism evidence="1 2">
    <name type="scientific">Paenibacillus albilobatus</name>
    <dbReference type="NCBI Taxonomy" id="2716884"/>
    <lineage>
        <taxon>Bacteria</taxon>
        <taxon>Bacillati</taxon>
        <taxon>Bacillota</taxon>
        <taxon>Bacilli</taxon>
        <taxon>Bacillales</taxon>
        <taxon>Paenibacillaceae</taxon>
        <taxon>Paenibacillus</taxon>
    </lineage>
</organism>
<sequence>MKNKKVILFPVNKPRKVAFKSQEQITNENRLRREAILKSFTKNNPPRQF</sequence>
<name>A0A919XMC8_9BACL</name>
<evidence type="ECO:0000313" key="2">
    <source>
        <dbReference type="Proteomes" id="UP000679779"/>
    </source>
</evidence>
<evidence type="ECO:0000313" key="1">
    <source>
        <dbReference type="EMBL" id="GIO33322.1"/>
    </source>
</evidence>
<reference evidence="1" key="1">
    <citation type="submission" date="2021-03" db="EMBL/GenBank/DDBJ databases">
        <title>Antimicrobial resistance genes in bacteria isolated from Japanese honey, and their potential for conferring macrolide and lincosamide resistance in the American foulbrood pathogen Paenibacillus larvae.</title>
        <authorList>
            <person name="Okamoto M."/>
            <person name="Kumagai M."/>
            <person name="Kanamori H."/>
            <person name="Takamatsu D."/>
        </authorList>
    </citation>
    <scope>NUCLEOTIDE SEQUENCE</scope>
    <source>
        <strain evidence="1">J2TS6</strain>
    </source>
</reference>
<proteinExistence type="predicted"/>
<dbReference type="AlphaFoldDB" id="A0A919XMC8"/>